<protein>
    <submittedName>
        <fullName evidence="2">Uncharacterized protein</fullName>
    </submittedName>
</protein>
<gene>
    <name evidence="2" type="ORF">EJ913_30805</name>
</gene>
<reference evidence="2 3" key="1">
    <citation type="submission" date="2018-12" db="EMBL/GenBank/DDBJ databases">
        <authorList>
            <person name="Yang Y."/>
        </authorList>
    </citation>
    <scope>NUCLEOTIDE SEQUENCE [LARGE SCALE GENOMIC DNA]</scope>
    <source>
        <strain evidence="2 3">GSF71</strain>
    </source>
</reference>
<dbReference type="Proteomes" id="UP000280346">
    <property type="component" value="Unassembled WGS sequence"/>
</dbReference>
<accession>A0A433IZC1</accession>
<dbReference type="EMBL" id="RZIJ01000057">
    <property type="protein sequence ID" value="RUQ60055.1"/>
    <property type="molecule type" value="Genomic_DNA"/>
</dbReference>
<evidence type="ECO:0000313" key="3">
    <source>
        <dbReference type="Proteomes" id="UP000280346"/>
    </source>
</evidence>
<comment type="caution">
    <text evidence="2">The sequence shown here is derived from an EMBL/GenBank/DDBJ whole genome shotgun (WGS) entry which is preliminary data.</text>
</comment>
<organism evidence="2 3">
    <name type="scientific">Azospirillum doebereinerae</name>
    <dbReference type="NCBI Taxonomy" id="92933"/>
    <lineage>
        <taxon>Bacteria</taxon>
        <taxon>Pseudomonadati</taxon>
        <taxon>Pseudomonadota</taxon>
        <taxon>Alphaproteobacteria</taxon>
        <taxon>Rhodospirillales</taxon>
        <taxon>Azospirillaceae</taxon>
        <taxon>Azospirillum</taxon>
    </lineage>
</organism>
<sequence length="154" mass="16102">MPVPDALRNAMSVSPSPSKSPATNWPLVVATGRPPALTIEKTPLWFSQIPRPGLAEPVMLMTSMSPSPSTSPAAMNRASKLAARAAKVTAEKGLLLALLETRVKVPPSLRQKFTPVGAPVLLRTMTSMSPSPSKSPANDWVLAVTVGSVGLLVA</sequence>
<proteinExistence type="predicted"/>
<evidence type="ECO:0000313" key="2">
    <source>
        <dbReference type="EMBL" id="RUQ60055.1"/>
    </source>
</evidence>
<dbReference type="AlphaFoldDB" id="A0A433IZC1"/>
<keyword evidence="3" id="KW-1185">Reference proteome</keyword>
<name>A0A433IZC1_9PROT</name>
<feature type="region of interest" description="Disordered" evidence="1">
    <location>
        <begin position="1"/>
        <end position="25"/>
    </location>
</feature>
<feature type="compositionally biased region" description="Polar residues" evidence="1">
    <location>
        <begin position="11"/>
        <end position="23"/>
    </location>
</feature>
<evidence type="ECO:0000256" key="1">
    <source>
        <dbReference type="SAM" id="MobiDB-lite"/>
    </source>
</evidence>